<feature type="non-terminal residue" evidence="3">
    <location>
        <position position="1"/>
    </location>
</feature>
<feature type="region of interest" description="Disordered" evidence="2">
    <location>
        <begin position="1"/>
        <end position="53"/>
    </location>
</feature>
<organism evidence="3 4">
    <name type="scientific">Eragrostis curvula</name>
    <name type="common">weeping love grass</name>
    <dbReference type="NCBI Taxonomy" id="38414"/>
    <lineage>
        <taxon>Eukaryota</taxon>
        <taxon>Viridiplantae</taxon>
        <taxon>Streptophyta</taxon>
        <taxon>Embryophyta</taxon>
        <taxon>Tracheophyta</taxon>
        <taxon>Spermatophyta</taxon>
        <taxon>Magnoliopsida</taxon>
        <taxon>Liliopsida</taxon>
        <taxon>Poales</taxon>
        <taxon>Poaceae</taxon>
        <taxon>PACMAD clade</taxon>
        <taxon>Chloridoideae</taxon>
        <taxon>Eragrostideae</taxon>
        <taxon>Eragrostidinae</taxon>
        <taxon>Eragrostis</taxon>
    </lineage>
</organism>
<name>A0A5J9SWU9_9POAL</name>
<evidence type="ECO:0000313" key="4">
    <source>
        <dbReference type="Proteomes" id="UP000324897"/>
    </source>
</evidence>
<dbReference type="EMBL" id="RWGY01000176">
    <property type="protein sequence ID" value="TVU03442.1"/>
    <property type="molecule type" value="Genomic_DNA"/>
</dbReference>
<gene>
    <name evidence="3" type="ORF">EJB05_50992</name>
</gene>
<feature type="coiled-coil region" evidence="1">
    <location>
        <begin position="306"/>
        <end position="347"/>
    </location>
</feature>
<dbReference type="Gramene" id="TVU03442">
    <property type="protein sequence ID" value="TVU03442"/>
    <property type="gene ID" value="EJB05_50992"/>
</dbReference>
<protein>
    <submittedName>
        <fullName evidence="3">Uncharacterized protein</fullName>
    </submittedName>
</protein>
<proteinExistence type="predicted"/>
<dbReference type="AlphaFoldDB" id="A0A5J9SWU9"/>
<reference evidence="3 4" key="1">
    <citation type="journal article" date="2019" name="Sci. Rep.">
        <title>A high-quality genome of Eragrostis curvula grass provides insights into Poaceae evolution and supports new strategies to enhance forage quality.</title>
        <authorList>
            <person name="Carballo J."/>
            <person name="Santos B.A.C.M."/>
            <person name="Zappacosta D."/>
            <person name="Garbus I."/>
            <person name="Selva J.P."/>
            <person name="Gallo C.A."/>
            <person name="Diaz A."/>
            <person name="Albertini E."/>
            <person name="Caccamo M."/>
            <person name="Echenique V."/>
        </authorList>
    </citation>
    <scope>NUCLEOTIDE SEQUENCE [LARGE SCALE GENOMIC DNA]</scope>
    <source>
        <strain evidence="4">cv. Victoria</strain>
        <tissue evidence="3">Leaf</tissue>
    </source>
</reference>
<evidence type="ECO:0000313" key="3">
    <source>
        <dbReference type="EMBL" id="TVU03442.1"/>
    </source>
</evidence>
<sequence length="675" mass="72696">VREESARKKAKINKSSSKDSSEKVTNAANPQTSDAAAITTPPSKVSSAQTTSVKPPISIKAPAMYSLMDMITNPKGGGQVSSIAKVWKTYKDASSKGFAGRTKNTSSSADVGRSVVSEKAKIQDKNLAIAAPVLDTPGSKAKIQDKTQDKGLEASVEAQIQDKDVGKAAASGCLSLRNMSELRQIATNLGPLSDRSRFSSRMSPKSNLATFSALRQVEEFLPFDMTFDSVEVVDGPSLACDESLAITHASLRQYRELSRMKLDQDTLRKDLSVLETKVKEKLEALALSEKRAVDLSSEKDILCKSTEDFKTKVASLERQIEELDSSLAKAREANQDLGGKVDAADQEFAALAKAEKLRLSSLCDRVRDALVSVGTVPDQLPEGASVEHCQAWLTTNIPYVFKACRTFSNNAVHLAVRDLLYSLEAGGALAKDVCDSFSFISTDITPASLIEALVKFADHIDESFWSRVLVIGWQPQSEDSSDVSLSEFATPESSSDVSLREFASPGPSSQRLAHCEPLIEIFSSPSEINLSSDSDPLSPVEGGGGSFTFPLGSLVAIGRVYNSGSDASEGCRGRGRRGSRGRRSRGGPSYSRGSARKKRGGLGRRSLSVDSEGPSSRFDPASQIERMVSSEVVDPIFQRPYSSSSGYDFDEFSIVCQMLIELGLIVKQEPDDDSS</sequence>
<feature type="compositionally biased region" description="Polar residues" evidence="2">
    <location>
        <begin position="23"/>
        <end position="53"/>
    </location>
</feature>
<accession>A0A5J9SWU9</accession>
<evidence type="ECO:0000256" key="2">
    <source>
        <dbReference type="SAM" id="MobiDB-lite"/>
    </source>
</evidence>
<dbReference type="Proteomes" id="UP000324897">
    <property type="component" value="Unassembled WGS sequence"/>
</dbReference>
<comment type="caution">
    <text evidence="3">The sequence shown here is derived from an EMBL/GenBank/DDBJ whole genome shotgun (WGS) entry which is preliminary data.</text>
</comment>
<feature type="region of interest" description="Disordered" evidence="2">
    <location>
        <begin position="566"/>
        <end position="620"/>
    </location>
</feature>
<feature type="compositionally biased region" description="Basic residues" evidence="2">
    <location>
        <begin position="573"/>
        <end position="585"/>
    </location>
</feature>
<keyword evidence="1" id="KW-0175">Coiled coil</keyword>
<evidence type="ECO:0000256" key="1">
    <source>
        <dbReference type="SAM" id="Coils"/>
    </source>
</evidence>
<keyword evidence="4" id="KW-1185">Reference proteome</keyword>